<feature type="transmembrane region" description="Helical" evidence="2">
    <location>
        <begin position="7"/>
        <end position="25"/>
    </location>
</feature>
<dbReference type="InterPro" id="IPR011055">
    <property type="entry name" value="Dup_hybrid_motif"/>
</dbReference>
<dbReference type="Gene3D" id="2.70.70.10">
    <property type="entry name" value="Glucose Permease (Domain IIA)"/>
    <property type="match status" value="1"/>
</dbReference>
<dbReference type="RefSeq" id="WP_277866304.1">
    <property type="nucleotide sequence ID" value="NZ_JAKKUT010000002.1"/>
</dbReference>
<dbReference type="PANTHER" id="PTHR21666">
    <property type="entry name" value="PEPTIDASE-RELATED"/>
    <property type="match status" value="1"/>
</dbReference>
<evidence type="ECO:0000259" key="4">
    <source>
        <dbReference type="Pfam" id="PF01551"/>
    </source>
</evidence>
<dbReference type="SUPFAM" id="SSF51261">
    <property type="entry name" value="Duplicated hybrid motif"/>
    <property type="match status" value="1"/>
</dbReference>
<dbReference type="Proteomes" id="UP001154265">
    <property type="component" value="Unassembled WGS sequence"/>
</dbReference>
<evidence type="ECO:0000256" key="1">
    <source>
        <dbReference type="ARBA" id="ARBA00022729"/>
    </source>
</evidence>
<feature type="domain" description="LysM" evidence="3">
    <location>
        <begin position="47"/>
        <end position="85"/>
    </location>
</feature>
<dbReference type="Pfam" id="PF01476">
    <property type="entry name" value="LysM"/>
    <property type="match status" value="2"/>
</dbReference>
<proteinExistence type="predicted"/>
<reference evidence="5" key="2">
    <citation type="submission" date="2022-01" db="EMBL/GenBank/DDBJ databases">
        <authorList>
            <person name="Zivanovic Y."/>
            <person name="Moreira D."/>
            <person name="Lopez-Garcia P."/>
        </authorList>
    </citation>
    <scope>NUCLEOTIDE SEQUENCE</scope>
    <source>
        <strain evidence="5">G9</strain>
    </source>
</reference>
<name>A0ABT6EYU8_9SYNE</name>
<evidence type="ECO:0000313" key="5">
    <source>
        <dbReference type="EMBL" id="MDG2990393.1"/>
    </source>
</evidence>
<dbReference type="InterPro" id="IPR050570">
    <property type="entry name" value="Cell_wall_metabolism_enzyme"/>
</dbReference>
<keyword evidence="6" id="KW-1185">Reference proteome</keyword>
<dbReference type="CDD" id="cd12797">
    <property type="entry name" value="M23_peptidase"/>
    <property type="match status" value="1"/>
</dbReference>
<protein>
    <submittedName>
        <fullName evidence="5">M23 family metallopeptidase</fullName>
    </submittedName>
</protein>
<organism evidence="5 6">
    <name type="scientific">Candidatus Synechococcus calcipolaris G9</name>
    <dbReference type="NCBI Taxonomy" id="1497997"/>
    <lineage>
        <taxon>Bacteria</taxon>
        <taxon>Bacillati</taxon>
        <taxon>Cyanobacteriota</taxon>
        <taxon>Cyanophyceae</taxon>
        <taxon>Synechococcales</taxon>
        <taxon>Synechococcaceae</taxon>
        <taxon>Synechococcus</taxon>
    </lineage>
</organism>
<dbReference type="Pfam" id="PF01551">
    <property type="entry name" value="Peptidase_M23"/>
    <property type="match status" value="1"/>
</dbReference>
<sequence length="285" mass="30638">MHGCDQYLRLFIILGVVGTGLVLGGQSTVACPVPILERLTAYQWRGGDRLETVAQAHGLRPVTLLGLNPVLRQGTVSVGTTIVIPPMDGVLIQRSRQESLPDIAQRYGIRPDVLFEVNGCQANSPTLFIPGVRWSEQGAVRQNQPIAELVTTPLQRYPLGAIAPTIPDRPDGQTSAMPTGVRFQISTPASIYAVAAGTVAFVGDRPGYGSLIVINHAQGWQTRYSSVQNIRVRVGQSVQAGTSLGQTGEQGLYFELRQNSPQGWVARDPLPYLSLLGAPPSQGRP</sequence>
<evidence type="ECO:0000259" key="3">
    <source>
        <dbReference type="Pfam" id="PF01476"/>
    </source>
</evidence>
<keyword evidence="2" id="KW-0472">Membrane</keyword>
<dbReference type="InterPro" id="IPR016047">
    <property type="entry name" value="M23ase_b-sheet_dom"/>
</dbReference>
<evidence type="ECO:0000313" key="6">
    <source>
        <dbReference type="Proteomes" id="UP001154265"/>
    </source>
</evidence>
<comment type="caution">
    <text evidence="5">The sequence shown here is derived from an EMBL/GenBank/DDBJ whole genome shotgun (WGS) entry which is preliminary data.</text>
</comment>
<dbReference type="EMBL" id="JAKKUT010000002">
    <property type="protein sequence ID" value="MDG2990393.1"/>
    <property type="molecule type" value="Genomic_DNA"/>
</dbReference>
<feature type="domain" description="M23ase beta-sheet core" evidence="4">
    <location>
        <begin position="179"/>
        <end position="260"/>
    </location>
</feature>
<dbReference type="PANTHER" id="PTHR21666:SF289">
    <property type="entry name" value="L-ALA--D-GLU ENDOPEPTIDASE"/>
    <property type="match status" value="1"/>
</dbReference>
<feature type="domain" description="LysM" evidence="3">
    <location>
        <begin position="98"/>
        <end position="128"/>
    </location>
</feature>
<dbReference type="InterPro" id="IPR018392">
    <property type="entry name" value="LysM"/>
</dbReference>
<keyword evidence="1" id="KW-0732">Signal</keyword>
<keyword evidence="2" id="KW-0812">Transmembrane</keyword>
<gene>
    <name evidence="5" type="ORF">L3556_05515</name>
</gene>
<reference evidence="5" key="1">
    <citation type="journal article" date="2022" name="Genome Biol. Evol.">
        <title>A New Gene Family Diagnostic for Intracellular Biomineralization of Amorphous Ca Carbonates by Cyanobacteria.</title>
        <authorList>
            <person name="Benzerara K."/>
            <person name="Duprat E."/>
            <person name="Bitard-Feildel T."/>
            <person name="Caumes G."/>
            <person name="Cassier-Chauvat C."/>
            <person name="Chauvat F."/>
            <person name="Dezi M."/>
            <person name="Diop S.I."/>
            <person name="Gaschignard G."/>
            <person name="Gorgen S."/>
            <person name="Gugger M."/>
            <person name="Lopez-Garcia P."/>
            <person name="Millet M."/>
            <person name="Skouri-Panet F."/>
            <person name="Moreira D."/>
            <person name="Callebaut I."/>
        </authorList>
    </citation>
    <scope>NUCLEOTIDE SEQUENCE</scope>
    <source>
        <strain evidence="5">G9</strain>
    </source>
</reference>
<accession>A0ABT6EYU8</accession>
<evidence type="ECO:0000256" key="2">
    <source>
        <dbReference type="SAM" id="Phobius"/>
    </source>
</evidence>
<keyword evidence="2" id="KW-1133">Transmembrane helix</keyword>